<gene>
    <name evidence="3" type="primary">spoIIIAE</name>
    <name evidence="3" type="ORF">KVH43_11765</name>
</gene>
<dbReference type="EMBL" id="CP078093">
    <property type="protein sequence ID" value="QXM06016.1"/>
    <property type="molecule type" value="Genomic_DNA"/>
</dbReference>
<dbReference type="Pfam" id="PF09546">
    <property type="entry name" value="Spore_III_AE"/>
    <property type="match status" value="1"/>
</dbReference>
<organism evidence="3 4">
    <name type="scientific">Crassaminicella indica</name>
    <dbReference type="NCBI Taxonomy" id="2855394"/>
    <lineage>
        <taxon>Bacteria</taxon>
        <taxon>Bacillati</taxon>
        <taxon>Bacillota</taxon>
        <taxon>Clostridia</taxon>
        <taxon>Eubacteriales</taxon>
        <taxon>Clostridiaceae</taxon>
        <taxon>Crassaminicella</taxon>
    </lineage>
</organism>
<sequence>MKRSLIILILLLGLNINNVYATNIENKENDLSNDMIVKQLENINMIPLEELIKSINNDNSDYFPKINFKKMIISLIKGEASFTLKDLLNGLLKMIFKETVANSSLLAKLIVLSIICAFLHNLSNAFASESVGKLAYTACYLVIVAIAIKSFSIATSIGIDAIDEMISFMQALLPILLTLLMSMGAVTSTAIFQPVIVASVSVVSTLMQNIILPMIFFSVILSIVNNLSSKIHISKLASLLKQTCIILIGFILTIFTGIITIQGLTASTADGITIRTAKFAVDRFIPVVGGFVSDAFDTILGCSLLIKNAVGALGIILLIIIIAMPLLKILTLIFIYKMTAAIIEPITENQLVNCLNDMSNAMVLILGTVISVAIMFFFTVTIIVGAGNITLMMR</sequence>
<protein>
    <submittedName>
        <fullName evidence="3">Stage III sporulation protein AE</fullName>
    </submittedName>
</protein>
<feature type="transmembrane region" description="Helical" evidence="1">
    <location>
        <begin position="171"/>
        <end position="192"/>
    </location>
</feature>
<feature type="transmembrane region" description="Helical" evidence="1">
    <location>
        <begin position="134"/>
        <end position="159"/>
    </location>
</feature>
<evidence type="ECO:0000313" key="3">
    <source>
        <dbReference type="EMBL" id="QXM06016.1"/>
    </source>
</evidence>
<dbReference type="Proteomes" id="UP000886818">
    <property type="component" value="Chromosome"/>
</dbReference>
<keyword evidence="1" id="KW-0812">Transmembrane</keyword>
<keyword evidence="4" id="KW-1185">Reference proteome</keyword>
<reference evidence="3" key="1">
    <citation type="submission" date="2021-07" db="EMBL/GenBank/DDBJ databases">
        <title>Complete genome sequence of Crassaminicella sp. 143-21, isolated from a deep-sea hydrothermal vent.</title>
        <authorList>
            <person name="Li X."/>
        </authorList>
    </citation>
    <scope>NUCLEOTIDE SEQUENCE</scope>
    <source>
        <strain evidence="3">143-21</strain>
    </source>
</reference>
<keyword evidence="1" id="KW-0472">Membrane</keyword>
<dbReference type="NCBIfam" id="TIGR02829">
    <property type="entry name" value="spore_III_AE"/>
    <property type="match status" value="1"/>
</dbReference>
<dbReference type="RefSeq" id="WP_218282713.1">
    <property type="nucleotide sequence ID" value="NZ_CP078093.1"/>
</dbReference>
<dbReference type="InterPro" id="IPR014194">
    <property type="entry name" value="Spore_III_AE"/>
</dbReference>
<evidence type="ECO:0000256" key="1">
    <source>
        <dbReference type="SAM" id="Phobius"/>
    </source>
</evidence>
<accession>A0ABX8RB29</accession>
<feature type="signal peptide" evidence="2">
    <location>
        <begin position="1"/>
        <end position="21"/>
    </location>
</feature>
<keyword evidence="1" id="KW-1133">Transmembrane helix</keyword>
<proteinExistence type="predicted"/>
<feature type="transmembrane region" description="Helical" evidence="1">
    <location>
        <begin position="244"/>
        <end position="264"/>
    </location>
</feature>
<feature type="transmembrane region" description="Helical" evidence="1">
    <location>
        <begin position="313"/>
        <end position="336"/>
    </location>
</feature>
<evidence type="ECO:0000256" key="2">
    <source>
        <dbReference type="SAM" id="SignalP"/>
    </source>
</evidence>
<name>A0ABX8RB29_9CLOT</name>
<feature type="transmembrane region" description="Helical" evidence="1">
    <location>
        <begin position="361"/>
        <end position="386"/>
    </location>
</feature>
<keyword evidence="2" id="KW-0732">Signal</keyword>
<feature type="chain" id="PRO_5046013043" evidence="2">
    <location>
        <begin position="22"/>
        <end position="394"/>
    </location>
</feature>
<feature type="transmembrane region" description="Helical" evidence="1">
    <location>
        <begin position="100"/>
        <end position="122"/>
    </location>
</feature>
<evidence type="ECO:0000313" key="4">
    <source>
        <dbReference type="Proteomes" id="UP000886818"/>
    </source>
</evidence>
<feature type="transmembrane region" description="Helical" evidence="1">
    <location>
        <begin position="198"/>
        <end position="224"/>
    </location>
</feature>
<feature type="transmembrane region" description="Helical" evidence="1">
    <location>
        <begin position="284"/>
        <end position="306"/>
    </location>
</feature>